<keyword evidence="11" id="KW-1185">Reference proteome</keyword>
<evidence type="ECO:0000259" key="7">
    <source>
        <dbReference type="Pfam" id="PF01061"/>
    </source>
</evidence>
<feature type="transmembrane region" description="Helical" evidence="6">
    <location>
        <begin position="175"/>
        <end position="194"/>
    </location>
</feature>
<evidence type="ECO:0000313" key="9">
    <source>
        <dbReference type="EMBL" id="WSA31116.1"/>
    </source>
</evidence>
<gene>
    <name evidence="8" type="ORF">GA0070608_4063</name>
    <name evidence="9" type="ORF">OIE14_23605</name>
</gene>
<evidence type="ECO:0000256" key="4">
    <source>
        <dbReference type="ARBA" id="ARBA00023136"/>
    </source>
</evidence>
<reference evidence="9 11" key="2">
    <citation type="submission" date="2022-10" db="EMBL/GenBank/DDBJ databases">
        <title>The complete genomes of actinobacterial strains from the NBC collection.</title>
        <authorList>
            <person name="Joergensen T.S."/>
            <person name="Alvarez Arevalo M."/>
            <person name="Sterndorff E.B."/>
            <person name="Faurdal D."/>
            <person name="Vuksanovic O."/>
            <person name="Mourched A.-S."/>
            <person name="Charusanti P."/>
            <person name="Shaw S."/>
            <person name="Blin K."/>
            <person name="Weber T."/>
        </authorList>
    </citation>
    <scope>NUCLEOTIDE SEQUENCE [LARGE SCALE GENOMIC DNA]</scope>
    <source>
        <strain evidence="9 11">NBC 01809</strain>
    </source>
</reference>
<dbReference type="OrthoDB" id="3217868at2"/>
<dbReference type="InterPro" id="IPR051784">
    <property type="entry name" value="Nod_factor_ABC_transporter"/>
</dbReference>
<evidence type="ECO:0000313" key="11">
    <source>
        <dbReference type="Proteomes" id="UP001334804"/>
    </source>
</evidence>
<protein>
    <submittedName>
        <fullName evidence="9">ABC transporter permease</fullName>
    </submittedName>
    <submittedName>
        <fullName evidence="8">ABC-2 type transport system permease protein</fullName>
    </submittedName>
</protein>
<name>A0A1C6VTB5_9ACTN</name>
<accession>A0A1C6VTB5</accession>
<evidence type="ECO:0000313" key="8">
    <source>
        <dbReference type="EMBL" id="SCL69599.1"/>
    </source>
</evidence>
<dbReference type="GO" id="GO:0043190">
    <property type="term" value="C:ATP-binding cassette (ABC) transporter complex"/>
    <property type="evidence" value="ECO:0007669"/>
    <property type="project" value="InterPro"/>
</dbReference>
<comment type="subcellular location">
    <subcellularLocation>
        <location evidence="1">Membrane</location>
        <topology evidence="1">Multi-pass membrane protein</topology>
    </subcellularLocation>
</comment>
<dbReference type="GO" id="GO:0140359">
    <property type="term" value="F:ABC-type transporter activity"/>
    <property type="evidence" value="ECO:0007669"/>
    <property type="project" value="InterPro"/>
</dbReference>
<proteinExistence type="predicted"/>
<evidence type="ECO:0000256" key="2">
    <source>
        <dbReference type="ARBA" id="ARBA00022692"/>
    </source>
</evidence>
<evidence type="ECO:0000256" key="6">
    <source>
        <dbReference type="SAM" id="Phobius"/>
    </source>
</evidence>
<feature type="transmembrane region" description="Helical" evidence="6">
    <location>
        <begin position="232"/>
        <end position="251"/>
    </location>
</feature>
<dbReference type="PANTHER" id="PTHR43229">
    <property type="entry name" value="NODULATION PROTEIN J"/>
    <property type="match status" value="1"/>
</dbReference>
<dbReference type="AlphaFoldDB" id="A0A1C6VTB5"/>
<organism evidence="8 10">
    <name type="scientific">Micromonospora peucetia</name>
    <dbReference type="NCBI Taxonomy" id="47871"/>
    <lineage>
        <taxon>Bacteria</taxon>
        <taxon>Bacillati</taxon>
        <taxon>Actinomycetota</taxon>
        <taxon>Actinomycetes</taxon>
        <taxon>Micromonosporales</taxon>
        <taxon>Micromonosporaceae</taxon>
        <taxon>Micromonospora</taxon>
    </lineage>
</organism>
<evidence type="ECO:0000313" key="10">
    <source>
        <dbReference type="Proteomes" id="UP000199343"/>
    </source>
</evidence>
<evidence type="ECO:0000256" key="5">
    <source>
        <dbReference type="ARBA" id="ARBA00023251"/>
    </source>
</evidence>
<feature type="domain" description="ABC-2 type transporter transmembrane" evidence="7">
    <location>
        <begin position="15"/>
        <end position="221"/>
    </location>
</feature>
<dbReference type="InterPro" id="IPR013525">
    <property type="entry name" value="ABC2_TM"/>
</dbReference>
<keyword evidence="3 6" id="KW-1133">Transmembrane helix</keyword>
<reference evidence="8 10" key="1">
    <citation type="submission" date="2016-06" db="EMBL/GenBank/DDBJ databases">
        <authorList>
            <person name="Kjaerup R.B."/>
            <person name="Dalgaard T.S."/>
            <person name="Juul-Madsen H.R."/>
        </authorList>
    </citation>
    <scope>NUCLEOTIDE SEQUENCE [LARGE SCALE GENOMIC DNA]</scope>
    <source>
        <strain evidence="8 10">DSM 43363</strain>
    </source>
</reference>
<dbReference type="PIRSF" id="PIRSF006648">
    <property type="entry name" value="DrrB"/>
    <property type="match status" value="1"/>
</dbReference>
<feature type="transmembrane region" description="Helical" evidence="6">
    <location>
        <begin position="62"/>
        <end position="90"/>
    </location>
</feature>
<dbReference type="STRING" id="47871.GA0070608_4063"/>
<sequence length="254" mass="25530">MIEVTVRRPGAGSWLTLIRCEAKMVVRDTAGLVVPLGLPLLILVMNAAAAGDQEVAGGRSALDLFVLPLVFTIVLATIGIVNMPSFLAYYRRSGVLRRLAVTPASPAMVLVAQMVVSLAQAVVGIGLAYAVAVVGFGARPPADVGMALAVVGLSVAAMYGLGMIVASVAPTPNSAVAIGLVAFFALGAVGGLFGGTASLPEPVARAASWLPFGATVEALSSAWAGASVDASNLAGLAITAVVGATVAAFLFRWS</sequence>
<evidence type="ECO:0000256" key="3">
    <source>
        <dbReference type="ARBA" id="ARBA00022989"/>
    </source>
</evidence>
<dbReference type="EMBL" id="FMIC01000002">
    <property type="protein sequence ID" value="SCL69599.1"/>
    <property type="molecule type" value="Genomic_DNA"/>
</dbReference>
<dbReference type="Proteomes" id="UP000199343">
    <property type="component" value="Unassembled WGS sequence"/>
</dbReference>
<dbReference type="Proteomes" id="UP001334804">
    <property type="component" value="Chromosome"/>
</dbReference>
<evidence type="ECO:0000256" key="1">
    <source>
        <dbReference type="ARBA" id="ARBA00004141"/>
    </source>
</evidence>
<dbReference type="PANTHER" id="PTHR43229:SF2">
    <property type="entry name" value="NODULATION PROTEIN J"/>
    <property type="match status" value="1"/>
</dbReference>
<keyword evidence="5" id="KW-0046">Antibiotic resistance</keyword>
<dbReference type="RefSeq" id="WP_091630121.1">
    <property type="nucleotide sequence ID" value="NZ_CP109071.1"/>
</dbReference>
<dbReference type="InterPro" id="IPR000412">
    <property type="entry name" value="ABC_2_transport"/>
</dbReference>
<dbReference type="EMBL" id="CP109071">
    <property type="protein sequence ID" value="WSA31116.1"/>
    <property type="molecule type" value="Genomic_DNA"/>
</dbReference>
<dbReference type="Pfam" id="PF01061">
    <property type="entry name" value="ABC2_membrane"/>
    <property type="match status" value="1"/>
</dbReference>
<feature type="transmembrane region" description="Helical" evidence="6">
    <location>
        <begin position="146"/>
        <end position="169"/>
    </location>
</feature>
<feature type="transmembrane region" description="Helical" evidence="6">
    <location>
        <begin position="110"/>
        <end position="134"/>
    </location>
</feature>
<dbReference type="GO" id="GO:0046677">
    <property type="term" value="P:response to antibiotic"/>
    <property type="evidence" value="ECO:0007669"/>
    <property type="project" value="UniProtKB-KW"/>
</dbReference>
<keyword evidence="2 6" id="KW-0812">Transmembrane</keyword>
<feature type="transmembrane region" description="Helical" evidence="6">
    <location>
        <begin position="32"/>
        <end position="50"/>
    </location>
</feature>
<keyword evidence="4 6" id="KW-0472">Membrane</keyword>